<evidence type="ECO:0000256" key="6">
    <source>
        <dbReference type="ARBA" id="ARBA00023053"/>
    </source>
</evidence>
<feature type="transmembrane region" description="Helical" evidence="10">
    <location>
        <begin position="67"/>
        <end position="85"/>
    </location>
</feature>
<dbReference type="Pfam" id="PF00999">
    <property type="entry name" value="Na_H_Exchanger"/>
    <property type="match status" value="1"/>
</dbReference>
<dbReference type="OrthoDB" id="1288932at2759"/>
<feature type="transmembrane region" description="Helical" evidence="10">
    <location>
        <begin position="12"/>
        <end position="30"/>
    </location>
</feature>
<keyword evidence="2" id="KW-0813">Transport</keyword>
<dbReference type="GO" id="GO:0015297">
    <property type="term" value="F:antiporter activity"/>
    <property type="evidence" value="ECO:0007669"/>
    <property type="project" value="UniProtKB-KW"/>
</dbReference>
<feature type="transmembrane region" description="Helical" evidence="10">
    <location>
        <begin position="231"/>
        <end position="253"/>
    </location>
</feature>
<evidence type="ECO:0000256" key="7">
    <source>
        <dbReference type="ARBA" id="ARBA00023065"/>
    </source>
</evidence>
<evidence type="ECO:0000256" key="10">
    <source>
        <dbReference type="SAM" id="Phobius"/>
    </source>
</evidence>
<feature type="transmembrane region" description="Helical" evidence="10">
    <location>
        <begin position="97"/>
        <end position="122"/>
    </location>
</feature>
<keyword evidence="4 10" id="KW-0812">Transmembrane</keyword>
<comment type="subcellular location">
    <subcellularLocation>
        <location evidence="1">Membrane</location>
        <topology evidence="1">Multi-pass membrane protein</topology>
    </subcellularLocation>
</comment>
<sequence>MATTQSLPYAEPAWTAVLLLLLFVVLLNVLQALLDAALHCGLLAQIALGALLGTPLAGLLSAELEQAAQLLGFAGLLLLLAQGGLETRLGLLAAPRTLALALLVGLLGVALPIALSMLFLPFALRYTLLQAFALGASLASTSLGTVFAMLAAVDASLGAGEKQRSAGQATSEEHTPAAPRQGLLDTRLCTILVGAALLDDILGLVLSGLIAQLSPARTGADAAAWPLARPLVASFAMLGVFALLLRLAAAPLVRRLAAVCARREAAQGGEGGTAARARRTALLQRHAHGLAALAYLALIAAMLAISHAVGSTLLLGAFCAGAGYAYLHGHFASVYSQHPLSPSAPSVRFVQRLGEPLALLEPVQRRLLVPFFFASIGFAIPLRQLFAAAVVWKGWAYASLMALAKLLAAVWLFAAALLERRVAPASERTHDAPLALERRADSGSSAAPAAPERLREPSLWQANWRAALLLGLSLVARGEIGFIILNNARGERRAVLLCNRDLAAQVLTWTVVAADAGILSTDGSDARGAEAFNVGVWAIGASCSATSHRPLQRLTLIPPRSAEHAGRPAGRRLPPLGAARCACAAEWPLGLCAMSCCIRSITICRSI</sequence>
<protein>
    <recommendedName>
        <fullName evidence="11">Cation/H+ exchanger transmembrane domain-containing protein</fullName>
    </recommendedName>
</protein>
<keyword evidence="7" id="KW-0406">Ion transport</keyword>
<evidence type="ECO:0000256" key="3">
    <source>
        <dbReference type="ARBA" id="ARBA00022449"/>
    </source>
</evidence>
<feature type="transmembrane region" description="Helical" evidence="10">
    <location>
        <begin position="311"/>
        <end position="327"/>
    </location>
</feature>
<dbReference type="InterPro" id="IPR038770">
    <property type="entry name" value="Na+/solute_symporter_sf"/>
</dbReference>
<evidence type="ECO:0000256" key="8">
    <source>
        <dbReference type="ARBA" id="ARBA00023136"/>
    </source>
</evidence>
<dbReference type="GO" id="GO:0016020">
    <property type="term" value="C:membrane"/>
    <property type="evidence" value="ECO:0007669"/>
    <property type="project" value="UniProtKB-SubCell"/>
</dbReference>
<evidence type="ECO:0000313" key="13">
    <source>
        <dbReference type="Proteomes" id="UP000245946"/>
    </source>
</evidence>
<feature type="transmembrane region" description="Helical" evidence="10">
    <location>
        <begin position="395"/>
        <end position="418"/>
    </location>
</feature>
<dbReference type="Proteomes" id="UP000245946">
    <property type="component" value="Unassembled WGS sequence"/>
</dbReference>
<dbReference type="PANTHER" id="PTHR43562">
    <property type="entry name" value="NAPA-TYPE SODIUM/HYDROGEN ANTIPORTER"/>
    <property type="match status" value="1"/>
</dbReference>
<feature type="transmembrane region" description="Helical" evidence="10">
    <location>
        <begin position="42"/>
        <end position="61"/>
    </location>
</feature>
<evidence type="ECO:0000256" key="2">
    <source>
        <dbReference type="ARBA" id="ARBA00022448"/>
    </source>
</evidence>
<gene>
    <name evidence="12" type="ORF">FA09DRAFT_64802</name>
</gene>
<keyword evidence="5 10" id="KW-1133">Transmembrane helix</keyword>
<dbReference type="Gene3D" id="1.20.1530.20">
    <property type="match status" value="1"/>
</dbReference>
<dbReference type="GeneID" id="37273308"/>
<accession>A0A316Z839</accession>
<dbReference type="InterPro" id="IPR006153">
    <property type="entry name" value="Cation/H_exchanger_TM"/>
</dbReference>
<dbReference type="EMBL" id="KZ819296">
    <property type="protein sequence ID" value="PWN97204.1"/>
    <property type="molecule type" value="Genomic_DNA"/>
</dbReference>
<dbReference type="GO" id="GO:0006814">
    <property type="term" value="P:sodium ion transport"/>
    <property type="evidence" value="ECO:0007669"/>
    <property type="project" value="UniProtKB-KW"/>
</dbReference>
<keyword evidence="8 10" id="KW-0472">Membrane</keyword>
<evidence type="ECO:0000256" key="1">
    <source>
        <dbReference type="ARBA" id="ARBA00004141"/>
    </source>
</evidence>
<proteinExistence type="predicted"/>
<dbReference type="GO" id="GO:1902600">
    <property type="term" value="P:proton transmembrane transport"/>
    <property type="evidence" value="ECO:0007669"/>
    <property type="project" value="InterPro"/>
</dbReference>
<keyword evidence="6" id="KW-0915">Sodium</keyword>
<name>A0A316Z839_9BASI</name>
<evidence type="ECO:0000313" key="12">
    <source>
        <dbReference type="EMBL" id="PWN97204.1"/>
    </source>
</evidence>
<feature type="transmembrane region" description="Helical" evidence="10">
    <location>
        <begin position="188"/>
        <end position="211"/>
    </location>
</feature>
<feature type="transmembrane region" description="Helical" evidence="10">
    <location>
        <begin position="128"/>
        <end position="153"/>
    </location>
</feature>
<keyword evidence="9" id="KW-0739">Sodium transport</keyword>
<reference evidence="12 13" key="1">
    <citation type="journal article" date="2018" name="Mol. Biol. Evol.">
        <title>Broad Genomic Sampling Reveals a Smut Pathogenic Ancestry of the Fungal Clade Ustilaginomycotina.</title>
        <authorList>
            <person name="Kijpornyongpan T."/>
            <person name="Mondo S.J."/>
            <person name="Barry K."/>
            <person name="Sandor L."/>
            <person name="Lee J."/>
            <person name="Lipzen A."/>
            <person name="Pangilinan J."/>
            <person name="LaButti K."/>
            <person name="Hainaut M."/>
            <person name="Henrissat B."/>
            <person name="Grigoriev I.V."/>
            <person name="Spatafora J.W."/>
            <person name="Aime M.C."/>
        </authorList>
    </citation>
    <scope>NUCLEOTIDE SEQUENCE [LARGE SCALE GENOMIC DNA]</scope>
    <source>
        <strain evidence="12 13">MCA 4186</strain>
    </source>
</reference>
<organism evidence="12 13">
    <name type="scientific">Tilletiopsis washingtonensis</name>
    <dbReference type="NCBI Taxonomy" id="58919"/>
    <lineage>
        <taxon>Eukaryota</taxon>
        <taxon>Fungi</taxon>
        <taxon>Dikarya</taxon>
        <taxon>Basidiomycota</taxon>
        <taxon>Ustilaginomycotina</taxon>
        <taxon>Exobasidiomycetes</taxon>
        <taxon>Entylomatales</taxon>
        <taxon>Entylomatales incertae sedis</taxon>
        <taxon>Tilletiopsis</taxon>
    </lineage>
</organism>
<evidence type="ECO:0000256" key="9">
    <source>
        <dbReference type="ARBA" id="ARBA00023201"/>
    </source>
</evidence>
<dbReference type="PANTHER" id="PTHR43562:SF3">
    <property type="entry name" value="SODIUM ION_PROTON EXCHANGER (EUROFUNG)"/>
    <property type="match status" value="1"/>
</dbReference>
<feature type="transmembrane region" description="Helical" evidence="10">
    <location>
        <begin position="286"/>
        <end position="305"/>
    </location>
</feature>
<dbReference type="RefSeq" id="XP_025597483.1">
    <property type="nucleotide sequence ID" value="XM_025745764.1"/>
</dbReference>
<feature type="transmembrane region" description="Helical" evidence="10">
    <location>
        <begin position="367"/>
        <end position="389"/>
    </location>
</feature>
<evidence type="ECO:0000256" key="4">
    <source>
        <dbReference type="ARBA" id="ARBA00022692"/>
    </source>
</evidence>
<evidence type="ECO:0000259" key="11">
    <source>
        <dbReference type="Pfam" id="PF00999"/>
    </source>
</evidence>
<keyword evidence="13" id="KW-1185">Reference proteome</keyword>
<feature type="domain" description="Cation/H+ exchanger transmembrane" evidence="11">
    <location>
        <begin position="42"/>
        <end position="509"/>
    </location>
</feature>
<dbReference type="AlphaFoldDB" id="A0A316Z839"/>
<keyword evidence="3" id="KW-0050">Antiport</keyword>
<evidence type="ECO:0000256" key="5">
    <source>
        <dbReference type="ARBA" id="ARBA00022989"/>
    </source>
</evidence>